<reference evidence="2 3" key="1">
    <citation type="submission" date="2024-01" db="EMBL/GenBank/DDBJ databases">
        <title>The complete chloroplast genome sequence of Lithospermum erythrorhizon: insights into the phylogenetic relationship among Boraginaceae species and the maternal lineages of purple gromwells.</title>
        <authorList>
            <person name="Okada T."/>
            <person name="Watanabe K."/>
        </authorList>
    </citation>
    <scope>NUCLEOTIDE SEQUENCE [LARGE SCALE GENOMIC DNA]</scope>
</reference>
<evidence type="ECO:0000313" key="2">
    <source>
        <dbReference type="EMBL" id="GAA0169251.1"/>
    </source>
</evidence>
<accession>A0AAV3R207</accession>
<dbReference type="AlphaFoldDB" id="A0AAV3R207"/>
<evidence type="ECO:0000313" key="3">
    <source>
        <dbReference type="Proteomes" id="UP001454036"/>
    </source>
</evidence>
<name>A0AAV3R207_LITER</name>
<keyword evidence="3" id="KW-1185">Reference proteome</keyword>
<dbReference type="Proteomes" id="UP001454036">
    <property type="component" value="Unassembled WGS sequence"/>
</dbReference>
<comment type="caution">
    <text evidence="2">The sequence shown here is derived from an EMBL/GenBank/DDBJ whole genome shotgun (WGS) entry which is preliminary data.</text>
</comment>
<dbReference type="EMBL" id="BAABME010006769">
    <property type="protein sequence ID" value="GAA0169251.1"/>
    <property type="molecule type" value="Genomic_DNA"/>
</dbReference>
<organism evidence="2 3">
    <name type="scientific">Lithospermum erythrorhizon</name>
    <name type="common">Purple gromwell</name>
    <name type="synonym">Lithospermum officinale var. erythrorhizon</name>
    <dbReference type="NCBI Taxonomy" id="34254"/>
    <lineage>
        <taxon>Eukaryota</taxon>
        <taxon>Viridiplantae</taxon>
        <taxon>Streptophyta</taxon>
        <taxon>Embryophyta</taxon>
        <taxon>Tracheophyta</taxon>
        <taxon>Spermatophyta</taxon>
        <taxon>Magnoliopsida</taxon>
        <taxon>eudicotyledons</taxon>
        <taxon>Gunneridae</taxon>
        <taxon>Pentapetalae</taxon>
        <taxon>asterids</taxon>
        <taxon>lamiids</taxon>
        <taxon>Boraginales</taxon>
        <taxon>Boraginaceae</taxon>
        <taxon>Boraginoideae</taxon>
        <taxon>Lithospermeae</taxon>
        <taxon>Lithospermum</taxon>
    </lineage>
</organism>
<gene>
    <name evidence="2" type="ORF">LIER_23777</name>
</gene>
<sequence>MFQEVLQGDGVTTRRSVSYTDQLGVYYQPRETNQADSGSLELQQLEEGLQRKYESHTDSEKPLKTNTTEVSSSNILQGALEAMRVATRQSIRRPTLPVSICPTFERDIEYSECRRTIQPCDPEDSYLSVMMTGITTIEEQMASLTKMVEEMSKHMQRQEESLSHIAEKVLDHDHRT</sequence>
<protein>
    <submittedName>
        <fullName evidence="2">Uncharacterized protein</fullName>
    </submittedName>
</protein>
<evidence type="ECO:0000256" key="1">
    <source>
        <dbReference type="SAM" id="MobiDB-lite"/>
    </source>
</evidence>
<feature type="region of interest" description="Disordered" evidence="1">
    <location>
        <begin position="156"/>
        <end position="176"/>
    </location>
</feature>
<proteinExistence type="predicted"/>